<keyword evidence="2" id="KW-1185">Reference proteome</keyword>
<dbReference type="SUPFAM" id="SSF52047">
    <property type="entry name" value="RNI-like"/>
    <property type="match status" value="1"/>
</dbReference>
<dbReference type="Gene3D" id="3.80.10.10">
    <property type="entry name" value="Ribonuclease Inhibitor"/>
    <property type="match status" value="1"/>
</dbReference>
<evidence type="ECO:0008006" key="3">
    <source>
        <dbReference type="Google" id="ProtNLM"/>
    </source>
</evidence>
<accession>A0A137P7H8</accession>
<evidence type="ECO:0000313" key="1">
    <source>
        <dbReference type="EMBL" id="KXN70966.1"/>
    </source>
</evidence>
<organism evidence="1 2">
    <name type="scientific">Conidiobolus coronatus (strain ATCC 28846 / CBS 209.66 / NRRL 28638)</name>
    <name type="common">Delacroixia coronata</name>
    <dbReference type="NCBI Taxonomy" id="796925"/>
    <lineage>
        <taxon>Eukaryota</taxon>
        <taxon>Fungi</taxon>
        <taxon>Fungi incertae sedis</taxon>
        <taxon>Zoopagomycota</taxon>
        <taxon>Entomophthoromycotina</taxon>
        <taxon>Entomophthoromycetes</taxon>
        <taxon>Entomophthorales</taxon>
        <taxon>Ancylistaceae</taxon>
        <taxon>Conidiobolus</taxon>
    </lineage>
</organism>
<name>A0A137P7H8_CONC2</name>
<dbReference type="InterPro" id="IPR032675">
    <property type="entry name" value="LRR_dom_sf"/>
</dbReference>
<reference evidence="1 2" key="1">
    <citation type="journal article" date="2015" name="Genome Biol. Evol.">
        <title>Phylogenomic analyses indicate that early fungi evolved digesting cell walls of algal ancestors of land plants.</title>
        <authorList>
            <person name="Chang Y."/>
            <person name="Wang S."/>
            <person name="Sekimoto S."/>
            <person name="Aerts A.L."/>
            <person name="Choi C."/>
            <person name="Clum A."/>
            <person name="LaButti K.M."/>
            <person name="Lindquist E.A."/>
            <person name="Yee Ngan C."/>
            <person name="Ohm R.A."/>
            <person name="Salamov A.A."/>
            <person name="Grigoriev I.V."/>
            <person name="Spatafora J.W."/>
            <person name="Berbee M.L."/>
        </authorList>
    </citation>
    <scope>NUCLEOTIDE SEQUENCE [LARGE SCALE GENOMIC DNA]</scope>
    <source>
        <strain evidence="1 2">NRRL 28638</strain>
    </source>
</reference>
<dbReference type="Proteomes" id="UP000070444">
    <property type="component" value="Unassembled WGS sequence"/>
</dbReference>
<dbReference type="EMBL" id="KQ964488">
    <property type="protein sequence ID" value="KXN70966.1"/>
    <property type="molecule type" value="Genomic_DNA"/>
</dbReference>
<protein>
    <recommendedName>
        <fullName evidence="3">F-box domain-containing protein</fullName>
    </recommendedName>
</protein>
<evidence type="ECO:0000313" key="2">
    <source>
        <dbReference type="Proteomes" id="UP000070444"/>
    </source>
</evidence>
<proteinExistence type="predicted"/>
<gene>
    <name evidence="1" type="ORF">CONCODRAFT_17234</name>
</gene>
<dbReference type="AlphaFoldDB" id="A0A137P7H8"/>
<sequence>MLKHHNRYNHFSIIDNSVNSISSLKFLNWHCEHPSGIPILIEILTSNPKLASLYLSSSSLNSKIISLISSSKNLSMLTISHKSRVSSFSDLKFINLPYIKEIDIQNTQSNFNETCNKLIDSCQNLEVLRYSQLPNLEDHLFNLISKLKKLKVLYIYPLYTTTYPKILKTKFPSSNLEHIVILTNCLLKININIFINLKHLKSIKIPFYSHYIQNFDVIRAHYDQFRDWRVIYYPNSVYCWKIL</sequence>